<dbReference type="GO" id="GO:0009432">
    <property type="term" value="P:SOS response"/>
    <property type="evidence" value="ECO:0007669"/>
    <property type="project" value="TreeGrafter"/>
</dbReference>
<dbReference type="EMBL" id="FRAJ01000003">
    <property type="protein sequence ID" value="SHJ71898.1"/>
    <property type="molecule type" value="Genomic_DNA"/>
</dbReference>
<dbReference type="InterPro" id="IPR004604">
    <property type="entry name" value="DNA_recomb/repair_RecN"/>
</dbReference>
<dbReference type="PANTHER" id="PTHR11059">
    <property type="entry name" value="DNA REPAIR PROTEIN RECN"/>
    <property type="match status" value="1"/>
</dbReference>
<proteinExistence type="inferred from homology"/>
<keyword evidence="5" id="KW-0067">ATP-binding</keyword>
<dbReference type="FunFam" id="3.40.50.300:FF:000319">
    <property type="entry name" value="DNA repair protein RecN"/>
    <property type="match status" value="1"/>
</dbReference>
<reference evidence="11 12" key="1">
    <citation type="submission" date="2016-11" db="EMBL/GenBank/DDBJ databases">
        <authorList>
            <person name="Jaros S."/>
            <person name="Januszkiewicz K."/>
            <person name="Wedrychowicz H."/>
        </authorList>
    </citation>
    <scope>NUCLEOTIDE SEQUENCE [LARGE SCALE GENOMIC DNA]</scope>
    <source>
        <strain evidence="11 12">DSM 14501</strain>
    </source>
</reference>
<dbReference type="NCBIfam" id="TIGR00634">
    <property type="entry name" value="recN"/>
    <property type="match status" value="1"/>
</dbReference>
<evidence type="ECO:0000313" key="11">
    <source>
        <dbReference type="EMBL" id="SHJ71898.1"/>
    </source>
</evidence>
<keyword evidence="9" id="KW-0175">Coiled coil</keyword>
<dbReference type="GO" id="GO:0006310">
    <property type="term" value="P:DNA recombination"/>
    <property type="evidence" value="ECO:0007669"/>
    <property type="project" value="InterPro"/>
</dbReference>
<sequence>MLLELSIENFLLIDKVKISFTNGFNVISGETGAGKSIIIDAINLTLGGKSNKNFVRTGKKRAIIEAVFDIDNREVKKLLDEYGIDCEDNILILTREIFGTGKSISRVNGRIVQLAFIQKISKLLIDIHGQHEHQSLLYSENHIDLLDLYGNKLIQDTAIKVKEKYNELKLYKSELKKYSSINEKERERRIDLIKFQINEIDSSNLKNNEDEELLKEYELLKNAENIFATISESYDKISSNYNDEYSVSSVLSNVLSKLEKISSFDEKLLNFYSEVQDIFYRLQDISTDMRHYLENISFDSERLNEIEMRLDTINNLKRKYGNTIEEILNYRNELIDELKEIEGSFDKINVLNEKIKKCEEEYIELADKLTVIRKQVAKDFEEKILKELKDLNLEKAKFEVNIVANLDKEGKLIFSQKGIDKVEFLISTNPGEPLMPLSKVASGGEISRIMLALKIILAKVDNISTLIFDEIDTGISGKTANIVGEKMALIAINYQVISITHLPQIAVMADNHLLIEKVFYDDQTMTKVKTLTEEERIEEISRLIGGNNITDLTLQNAEEMIELANKIKEGFNKKVAKI</sequence>
<dbReference type="PANTHER" id="PTHR11059:SF0">
    <property type="entry name" value="DNA REPAIR PROTEIN RECN"/>
    <property type="match status" value="1"/>
</dbReference>
<dbReference type="InterPro" id="IPR038729">
    <property type="entry name" value="Rad50/SbcC_AAA"/>
</dbReference>
<protein>
    <recommendedName>
        <fullName evidence="2 8">DNA repair protein RecN</fullName>
    </recommendedName>
    <alternativeName>
        <fullName evidence="7 8">Recombination protein N</fullName>
    </alternativeName>
</protein>
<comment type="function">
    <text evidence="8">May be involved in recombinational repair of damaged DNA.</text>
</comment>
<dbReference type="GO" id="GO:0043590">
    <property type="term" value="C:bacterial nucleoid"/>
    <property type="evidence" value="ECO:0007669"/>
    <property type="project" value="TreeGrafter"/>
</dbReference>
<evidence type="ECO:0000259" key="10">
    <source>
        <dbReference type="Pfam" id="PF13476"/>
    </source>
</evidence>
<keyword evidence="12" id="KW-1185">Reference proteome</keyword>
<dbReference type="STRING" id="1121266.SAMN02745883_00250"/>
<evidence type="ECO:0000256" key="6">
    <source>
        <dbReference type="ARBA" id="ARBA00023204"/>
    </source>
</evidence>
<dbReference type="SUPFAM" id="SSF52540">
    <property type="entry name" value="P-loop containing nucleoside triphosphate hydrolases"/>
    <property type="match status" value="2"/>
</dbReference>
<keyword evidence="4 8" id="KW-0227">DNA damage</keyword>
<evidence type="ECO:0000256" key="8">
    <source>
        <dbReference type="PIRNR" id="PIRNR003128"/>
    </source>
</evidence>
<evidence type="ECO:0000256" key="3">
    <source>
        <dbReference type="ARBA" id="ARBA00022741"/>
    </source>
</evidence>
<dbReference type="AlphaFoldDB" id="A0A1M6LL56"/>
<evidence type="ECO:0000256" key="9">
    <source>
        <dbReference type="SAM" id="Coils"/>
    </source>
</evidence>
<dbReference type="NCBIfam" id="NF008121">
    <property type="entry name" value="PRK10869.1"/>
    <property type="match status" value="1"/>
</dbReference>
<dbReference type="Gene3D" id="3.40.50.300">
    <property type="entry name" value="P-loop containing nucleotide triphosphate hydrolases"/>
    <property type="match status" value="2"/>
</dbReference>
<dbReference type="CDD" id="cd03241">
    <property type="entry name" value="ABC_RecN"/>
    <property type="match status" value="2"/>
</dbReference>
<evidence type="ECO:0000256" key="7">
    <source>
        <dbReference type="ARBA" id="ARBA00033408"/>
    </source>
</evidence>
<evidence type="ECO:0000256" key="4">
    <source>
        <dbReference type="ARBA" id="ARBA00022763"/>
    </source>
</evidence>
<dbReference type="PIRSF" id="PIRSF003128">
    <property type="entry name" value="RecN"/>
    <property type="match status" value="1"/>
</dbReference>
<dbReference type="Proteomes" id="UP000184082">
    <property type="component" value="Unassembled WGS sequence"/>
</dbReference>
<feature type="coiled-coil region" evidence="9">
    <location>
        <begin position="313"/>
        <end position="401"/>
    </location>
</feature>
<gene>
    <name evidence="11" type="ORF">SAMN02745883_00250</name>
</gene>
<dbReference type="GO" id="GO:0006302">
    <property type="term" value="P:double-strand break repair"/>
    <property type="evidence" value="ECO:0007669"/>
    <property type="project" value="InterPro"/>
</dbReference>
<evidence type="ECO:0000256" key="5">
    <source>
        <dbReference type="ARBA" id="ARBA00022840"/>
    </source>
</evidence>
<accession>A0A1M6LL56</accession>
<dbReference type="FunFam" id="3.40.50.300:FF:000356">
    <property type="entry name" value="DNA repair protein RecN"/>
    <property type="match status" value="1"/>
</dbReference>
<organism evidence="11 12">
    <name type="scientific">Caminicella sporogenes DSM 14501</name>
    <dbReference type="NCBI Taxonomy" id="1121266"/>
    <lineage>
        <taxon>Bacteria</taxon>
        <taxon>Bacillati</taxon>
        <taxon>Bacillota</taxon>
        <taxon>Clostridia</taxon>
        <taxon>Peptostreptococcales</taxon>
        <taxon>Caminicellaceae</taxon>
        <taxon>Caminicella</taxon>
    </lineage>
</organism>
<dbReference type="GO" id="GO:0005524">
    <property type="term" value="F:ATP binding"/>
    <property type="evidence" value="ECO:0007669"/>
    <property type="project" value="UniProtKB-KW"/>
</dbReference>
<dbReference type="GO" id="GO:0016887">
    <property type="term" value="F:ATP hydrolysis activity"/>
    <property type="evidence" value="ECO:0007669"/>
    <property type="project" value="InterPro"/>
</dbReference>
<comment type="similarity">
    <text evidence="1 8">Belongs to the RecN family.</text>
</comment>
<feature type="domain" description="Rad50/SbcC-type AAA" evidence="10">
    <location>
        <begin position="4"/>
        <end position="216"/>
    </location>
</feature>
<name>A0A1M6LL56_9FIRM</name>
<evidence type="ECO:0000256" key="1">
    <source>
        <dbReference type="ARBA" id="ARBA00009441"/>
    </source>
</evidence>
<dbReference type="RefSeq" id="WP_072965565.1">
    <property type="nucleotide sequence ID" value="NZ_FRAJ01000003.1"/>
</dbReference>
<keyword evidence="6 8" id="KW-0234">DNA repair</keyword>
<evidence type="ECO:0000256" key="2">
    <source>
        <dbReference type="ARBA" id="ARBA00021315"/>
    </source>
</evidence>
<dbReference type="Pfam" id="PF13476">
    <property type="entry name" value="AAA_23"/>
    <property type="match status" value="1"/>
</dbReference>
<dbReference type="InterPro" id="IPR027417">
    <property type="entry name" value="P-loop_NTPase"/>
</dbReference>
<evidence type="ECO:0000313" key="12">
    <source>
        <dbReference type="Proteomes" id="UP000184082"/>
    </source>
</evidence>
<keyword evidence="3" id="KW-0547">Nucleotide-binding</keyword>